<accession>A0A7K1T513</accession>
<dbReference type="InterPro" id="IPR006657">
    <property type="entry name" value="MoPterin_dinucl-bd_dom"/>
</dbReference>
<comment type="caution">
    <text evidence="11">The sequence shown here is derived from an EMBL/GenBank/DDBJ whole genome shotgun (WGS) entry which is preliminary data.</text>
</comment>
<dbReference type="GO" id="GO:0030151">
    <property type="term" value="F:molybdenum ion binding"/>
    <property type="evidence" value="ECO:0007669"/>
    <property type="project" value="TreeGrafter"/>
</dbReference>
<dbReference type="SUPFAM" id="SSF50692">
    <property type="entry name" value="ADC-like"/>
    <property type="match status" value="1"/>
</dbReference>
<keyword evidence="6" id="KW-0560">Oxidoreductase</keyword>
<comment type="similarity">
    <text evidence="2">Belongs to the prokaryotic molybdopterin-containing oxidoreductase family.</text>
</comment>
<gene>
    <name evidence="11" type="ORF">GO707_05475</name>
</gene>
<name>A0A7K1T513_9ACTN</name>
<evidence type="ECO:0000256" key="5">
    <source>
        <dbReference type="ARBA" id="ARBA00022729"/>
    </source>
</evidence>
<evidence type="ECO:0000256" key="9">
    <source>
        <dbReference type="SAM" id="MobiDB-lite"/>
    </source>
</evidence>
<dbReference type="InterPro" id="IPR009010">
    <property type="entry name" value="Asp_de-COase-like_dom_sf"/>
</dbReference>
<dbReference type="Gene3D" id="3.40.228.10">
    <property type="entry name" value="Dimethylsulfoxide Reductase, domain 2"/>
    <property type="match status" value="1"/>
</dbReference>
<dbReference type="SMART" id="SM00926">
    <property type="entry name" value="Molybdop_Fe4S4"/>
    <property type="match status" value="1"/>
</dbReference>
<dbReference type="InterPro" id="IPR006963">
    <property type="entry name" value="Mopterin_OxRdtase_4Fe-4S_dom"/>
</dbReference>
<dbReference type="PROSITE" id="PS00932">
    <property type="entry name" value="MOLYBDOPTERIN_PROK_3"/>
    <property type="match status" value="1"/>
</dbReference>
<dbReference type="NCBIfam" id="TIGR01409">
    <property type="entry name" value="TAT_signal_seq"/>
    <property type="match status" value="1"/>
</dbReference>
<dbReference type="Gene3D" id="3.40.50.740">
    <property type="match status" value="2"/>
</dbReference>
<evidence type="ECO:0000256" key="8">
    <source>
        <dbReference type="ARBA" id="ARBA00023014"/>
    </source>
</evidence>
<evidence type="ECO:0000256" key="6">
    <source>
        <dbReference type="ARBA" id="ARBA00023002"/>
    </source>
</evidence>
<dbReference type="GO" id="GO:0016491">
    <property type="term" value="F:oxidoreductase activity"/>
    <property type="evidence" value="ECO:0007669"/>
    <property type="project" value="UniProtKB-KW"/>
</dbReference>
<evidence type="ECO:0000256" key="4">
    <source>
        <dbReference type="ARBA" id="ARBA00022723"/>
    </source>
</evidence>
<keyword evidence="8" id="KW-0411">Iron-sulfur</keyword>
<dbReference type="InterPro" id="IPR050612">
    <property type="entry name" value="Prok_Mopterin_Oxidored"/>
</dbReference>
<dbReference type="PROSITE" id="PS51669">
    <property type="entry name" value="4FE4S_MOW_BIS_MGD"/>
    <property type="match status" value="1"/>
</dbReference>
<dbReference type="InterPro" id="IPR006655">
    <property type="entry name" value="Mopterin_OxRdtase_prok_CS"/>
</dbReference>
<dbReference type="PROSITE" id="PS51257">
    <property type="entry name" value="PROKAR_LIPOPROTEIN"/>
    <property type="match status" value="1"/>
</dbReference>
<evidence type="ECO:0000256" key="3">
    <source>
        <dbReference type="ARBA" id="ARBA00022505"/>
    </source>
</evidence>
<dbReference type="GO" id="GO:0009055">
    <property type="term" value="F:electron transfer activity"/>
    <property type="evidence" value="ECO:0007669"/>
    <property type="project" value="TreeGrafter"/>
</dbReference>
<evidence type="ECO:0000256" key="1">
    <source>
        <dbReference type="ARBA" id="ARBA00001942"/>
    </source>
</evidence>
<dbReference type="PROSITE" id="PS51318">
    <property type="entry name" value="TAT"/>
    <property type="match status" value="1"/>
</dbReference>
<evidence type="ECO:0000313" key="11">
    <source>
        <dbReference type="EMBL" id="MVN58672.1"/>
    </source>
</evidence>
<feature type="region of interest" description="Disordered" evidence="9">
    <location>
        <begin position="878"/>
        <end position="898"/>
    </location>
</feature>
<keyword evidence="5" id="KW-0732">Signal</keyword>
<evidence type="ECO:0000256" key="7">
    <source>
        <dbReference type="ARBA" id="ARBA00023004"/>
    </source>
</evidence>
<dbReference type="Proteomes" id="UP000488839">
    <property type="component" value="Unassembled WGS sequence"/>
</dbReference>
<organism evidence="11 12">
    <name type="scientific">Adlercreutzia rubneri</name>
    <dbReference type="NCBI Taxonomy" id="2916441"/>
    <lineage>
        <taxon>Bacteria</taxon>
        <taxon>Bacillati</taxon>
        <taxon>Actinomycetota</taxon>
        <taxon>Coriobacteriia</taxon>
        <taxon>Eggerthellales</taxon>
        <taxon>Eggerthellaceae</taxon>
        <taxon>Adlercreutzia</taxon>
    </lineage>
</organism>
<dbReference type="Pfam" id="PF04879">
    <property type="entry name" value="Molybdop_Fe4S4"/>
    <property type="match status" value="1"/>
</dbReference>
<sequence>MSNTEKRLSDLSRRGFIGACAATVAALGATSLGCSENNVRMAETGELEEVEPEWKPVVCWAHCGGKCGLKAYVKDGTVLRLKTDDTHDDSFNHPQHRACLRGRSRKFDVFSKDRVRFPMKRKHWQPGGGDNVNGDLRGIDEWERISWDEALDMVADEITRIKETYGNRAILGSGQQPTNRTYVDYEMYIDFPDFFIKGLEFFNVLNLYGGQVSHYGTGSAGSFQNVPELVGFGTANAGGGIDMLNDRLDARNCEYAVMVGVNPAWSSDGTTLWANFVPMRDAGCKFYCIDPMHTDTAEVLGAEWVPIRPGTDIAFLMACAYVMITEDDPKSNPLIDWDVVNRCSIGFDAESMPEGADTERNFKDHILGIYDGCAKNPEWAEEICGVPAGKIREIAYVLGMENKTALLCGWGPGRCNDVDNLPQILMAVGCVLGGHFGKSGHMTGSSLRDTSASGGNALINPGWRKLPCVPDPVDDCIQDPLLWPAILEGRYVYNGLGQFLEGEEREIDVRCIYNYSLNMLSRTEDQIKGIEAYRKMDFVVTHALTFNPNAQYSDIVLPVCSPWELPPQLGMFTGREAAFLGDKVCDPLWESKSVTWIGRELLARWGIDPDLAYPYSDEQQSFYQISGTQIIEDDGKTFSPLVTFTAEDIAALGVEGEPQEGKISYRDALKQGVITVPRSESDNHGHIAYEAFRTAPEENPLASESGKMELYCRRLEEQTSRAGWGVVSPVPEYVDDQKFGYKATFANYEAREKGPYPFQLFNPHYPRTAHAHFDNILELREAFKRPLFISLEDAESLGIETGDTVLVENDYGRVVRQACVTNRIMPGVVGLPHGGWFEMDEQGNDLGGSGATLCGSVTGGTGVSGYNTQICSVTKVDGSPEDWERPVAMPECQKDEEE</sequence>
<keyword evidence="3" id="KW-0500">Molybdenum</keyword>
<keyword evidence="7" id="KW-0408">Iron</keyword>
<dbReference type="Gene3D" id="2.40.40.20">
    <property type="match status" value="1"/>
</dbReference>
<evidence type="ECO:0000313" key="12">
    <source>
        <dbReference type="Proteomes" id="UP000488839"/>
    </source>
</evidence>
<dbReference type="InterPro" id="IPR006311">
    <property type="entry name" value="TAT_signal"/>
</dbReference>
<dbReference type="AlphaFoldDB" id="A0A7K1T513"/>
<feature type="domain" description="4Fe-4S Mo/W bis-MGD-type" evidence="10">
    <location>
        <begin position="52"/>
        <end position="113"/>
    </location>
</feature>
<dbReference type="GO" id="GO:0030288">
    <property type="term" value="C:outer membrane-bounded periplasmic space"/>
    <property type="evidence" value="ECO:0007669"/>
    <property type="project" value="TreeGrafter"/>
</dbReference>
<evidence type="ECO:0000256" key="2">
    <source>
        <dbReference type="ARBA" id="ARBA00010312"/>
    </source>
</evidence>
<comment type="cofactor">
    <cofactor evidence="1">
        <name>Mo-bis(molybdopterin guanine dinucleotide)</name>
        <dbReference type="ChEBI" id="CHEBI:60539"/>
    </cofactor>
</comment>
<keyword evidence="4" id="KW-0479">Metal-binding</keyword>
<dbReference type="GO" id="GO:0043546">
    <property type="term" value="F:molybdopterin cofactor binding"/>
    <property type="evidence" value="ECO:0007669"/>
    <property type="project" value="InterPro"/>
</dbReference>
<dbReference type="Pfam" id="PF01568">
    <property type="entry name" value="Molydop_binding"/>
    <property type="match status" value="1"/>
</dbReference>
<evidence type="ECO:0000259" key="10">
    <source>
        <dbReference type="PROSITE" id="PS51669"/>
    </source>
</evidence>
<dbReference type="PANTHER" id="PTHR43742:SF3">
    <property type="entry name" value="DIMETHYL SULFOXIDE REDUCTASE DMSA"/>
    <property type="match status" value="1"/>
</dbReference>
<dbReference type="GO" id="GO:0051536">
    <property type="term" value="F:iron-sulfur cluster binding"/>
    <property type="evidence" value="ECO:0007669"/>
    <property type="project" value="UniProtKB-KW"/>
</dbReference>
<dbReference type="PANTHER" id="PTHR43742">
    <property type="entry name" value="TRIMETHYLAMINE-N-OXIDE REDUCTASE"/>
    <property type="match status" value="1"/>
</dbReference>
<dbReference type="SUPFAM" id="SSF53706">
    <property type="entry name" value="Formate dehydrogenase/DMSO reductase, domains 1-3"/>
    <property type="match status" value="1"/>
</dbReference>
<dbReference type="InterPro" id="IPR006656">
    <property type="entry name" value="Mopterin_OxRdtase"/>
</dbReference>
<dbReference type="InterPro" id="IPR019546">
    <property type="entry name" value="TAT_signal_bac_arc"/>
</dbReference>
<proteinExistence type="inferred from homology"/>
<protein>
    <submittedName>
        <fullName evidence="11">Molybdopterin-dependent oxidoreductase</fullName>
    </submittedName>
</protein>
<dbReference type="Pfam" id="PF00384">
    <property type="entry name" value="Molybdopterin"/>
    <property type="match status" value="1"/>
</dbReference>
<reference evidence="11 12" key="1">
    <citation type="submission" date="2019-11" db="EMBL/GenBank/DDBJ databases">
        <title>Whole genome shotgun sequencing (WGS) data from Adlercreutzia equolifaciens ResAG-91, Eggerthella lenta MRI-F36, MRI-F37, MRI-F40, ResAG-49, ResAG-88, ResAG-121, ResAG-145, and Gordonibacter sp. ResAG-5, ResAG-26, ResAG-43, ResAG-50, ResAG-59.</title>
        <authorList>
            <person name="Stoll D.A."/>
            <person name="Danylec N."/>
            <person name="Franz C.M.A.P."/>
            <person name="Huch M."/>
        </authorList>
    </citation>
    <scope>NUCLEOTIDE SEQUENCE [LARGE SCALE GENOMIC DNA]</scope>
    <source>
        <strain evidence="11 12">ResAG-91</strain>
    </source>
</reference>
<dbReference type="Gene3D" id="2.20.25.90">
    <property type="entry name" value="ADC-like domains"/>
    <property type="match status" value="1"/>
</dbReference>
<keyword evidence="12" id="KW-1185">Reference proteome</keyword>
<dbReference type="EMBL" id="WPOO01000006">
    <property type="protein sequence ID" value="MVN58672.1"/>
    <property type="molecule type" value="Genomic_DNA"/>
</dbReference>
<dbReference type="GO" id="GO:0009061">
    <property type="term" value="P:anaerobic respiration"/>
    <property type="evidence" value="ECO:0007669"/>
    <property type="project" value="TreeGrafter"/>
</dbReference>